<dbReference type="PANTHER" id="PTHR10272">
    <property type="entry name" value="PLATELET-ACTIVATING FACTOR ACETYLHYDROLASE"/>
    <property type="match status" value="1"/>
</dbReference>
<proteinExistence type="predicted"/>
<keyword evidence="3" id="KW-0443">Lipid metabolism</keyword>
<dbReference type="OrthoDB" id="422423at2"/>
<dbReference type="Gene3D" id="3.40.50.1820">
    <property type="entry name" value="alpha/beta hydrolase"/>
    <property type="match status" value="1"/>
</dbReference>
<evidence type="ECO:0000256" key="1">
    <source>
        <dbReference type="ARBA" id="ARBA00022801"/>
    </source>
</evidence>
<evidence type="ECO:0000313" key="7">
    <source>
        <dbReference type="Proteomes" id="UP000186391"/>
    </source>
</evidence>
<keyword evidence="4" id="KW-0472">Membrane</keyword>
<dbReference type="SUPFAM" id="SSF53474">
    <property type="entry name" value="alpha/beta-Hydrolases"/>
    <property type="match status" value="1"/>
</dbReference>
<sequence>MTQARGIRAFLIQNRKSKIQNRIGWFSGAFLITTCLIPTIIPRPVLGAERLTLSYGLLERSVSVQSLEDYARTGKIDDELAAYFQYTPKERLEQIKQVLLTPIPLNAVQVSQFLYTPIGERLLENLATVIEGETRATGLYGIRAALILAAAEPEGLTLLNVLRKFPSSRLSINLARALQLANLAQSFLNQTQQAIALIQKEANQEATTASPESISNTINLLQPGSYQWQKQTINLNDQSRDRIYPADIYLPQVSQPRPVIVISHGLGCDRTSFVYLAEYLASYGFVVAVPEHPGSNAQQLQALLSGRAANITSPREFIDRPLDVRYLLDELARRSRSEPAFRGRFNLEQVGVIGQSFGGYTALALAGAPINFSQIQQSCPPPQDTLNVSLLLQCLTAELSLPEEYDLSDSRIKAAIAINPINSIVLGKDSLSQIKIPVMIVSSSNDTAAPALPEQIQPFTWLTTTNKYLALISGGTHFSTIAESPNSVIPVPEQVIGPNPALAQRYVKFLSLPFFQSYVANQPSYLTYLNADYINRISQQPLPLSLVRSLNLKTDNTSLLKVTADIEMEETLRSVKNSFFEKSTTLLESFEVPCGTLLCRRP</sequence>
<dbReference type="Pfam" id="PF03403">
    <property type="entry name" value="PAF-AH_p_II"/>
    <property type="match status" value="1"/>
</dbReference>
<dbReference type="PANTHER" id="PTHR10272:SF13">
    <property type="entry name" value="POLY(ETHYLENE TEREPHTHALATE) HYDROLASE"/>
    <property type="match status" value="1"/>
</dbReference>
<dbReference type="Proteomes" id="UP000186391">
    <property type="component" value="Unassembled WGS sequence"/>
</dbReference>
<dbReference type="InterPro" id="IPR010802">
    <property type="entry name" value="DUF1400"/>
</dbReference>
<keyword evidence="4" id="KW-0812">Transmembrane</keyword>
<dbReference type="GO" id="GO:0016042">
    <property type="term" value="P:lipid catabolic process"/>
    <property type="evidence" value="ECO:0007669"/>
    <property type="project" value="UniProtKB-KW"/>
</dbReference>
<feature type="domain" description="DUF1400" evidence="5">
    <location>
        <begin position="48"/>
        <end position="173"/>
    </location>
</feature>
<organism evidence="6 7">
    <name type="scientific">Fischerella major NIES-592</name>
    <dbReference type="NCBI Taxonomy" id="210994"/>
    <lineage>
        <taxon>Bacteria</taxon>
        <taxon>Bacillati</taxon>
        <taxon>Cyanobacteriota</taxon>
        <taxon>Cyanophyceae</taxon>
        <taxon>Nostocales</taxon>
        <taxon>Hapalosiphonaceae</taxon>
        <taxon>Fischerella</taxon>
    </lineage>
</organism>
<keyword evidence="2" id="KW-0442">Lipid degradation</keyword>
<dbReference type="GO" id="GO:0003847">
    <property type="term" value="F:1-alkyl-2-acetylglycerophosphocholine esterase activity"/>
    <property type="evidence" value="ECO:0007669"/>
    <property type="project" value="TreeGrafter"/>
</dbReference>
<dbReference type="EMBL" id="MRCA01000018">
    <property type="protein sequence ID" value="OKH11462.1"/>
    <property type="molecule type" value="Genomic_DNA"/>
</dbReference>
<reference evidence="6 7" key="1">
    <citation type="submission" date="2016-11" db="EMBL/GenBank/DDBJ databases">
        <title>Draft Genome Sequences of Nine Cyanobacterial Strains from Diverse Habitats.</title>
        <authorList>
            <person name="Zhu T."/>
            <person name="Hou S."/>
            <person name="Lu X."/>
            <person name="Hess W.R."/>
        </authorList>
    </citation>
    <scope>NUCLEOTIDE SEQUENCE [LARGE SCALE GENOMIC DNA]</scope>
    <source>
        <strain evidence="6 7">NIES-592</strain>
    </source>
</reference>
<keyword evidence="1" id="KW-0378">Hydrolase</keyword>
<keyword evidence="4" id="KW-1133">Transmembrane helix</keyword>
<feature type="transmembrane region" description="Helical" evidence="4">
    <location>
        <begin position="23"/>
        <end position="41"/>
    </location>
</feature>
<evidence type="ECO:0000313" key="6">
    <source>
        <dbReference type="EMBL" id="OKH11462.1"/>
    </source>
</evidence>
<evidence type="ECO:0000259" key="5">
    <source>
        <dbReference type="Pfam" id="PF07176"/>
    </source>
</evidence>
<gene>
    <name evidence="6" type="ORF">NIES592_21600</name>
</gene>
<dbReference type="InterPro" id="IPR029058">
    <property type="entry name" value="AB_hydrolase_fold"/>
</dbReference>
<name>A0A1U7GTZ5_9CYAN</name>
<evidence type="ECO:0000256" key="2">
    <source>
        <dbReference type="ARBA" id="ARBA00022963"/>
    </source>
</evidence>
<comment type="caution">
    <text evidence="6">The sequence shown here is derived from an EMBL/GenBank/DDBJ whole genome shotgun (WGS) entry which is preliminary data.</text>
</comment>
<dbReference type="AlphaFoldDB" id="A0A1U7GTZ5"/>
<keyword evidence="7" id="KW-1185">Reference proteome</keyword>
<dbReference type="Pfam" id="PF07176">
    <property type="entry name" value="DUF1400"/>
    <property type="match status" value="1"/>
</dbReference>
<evidence type="ECO:0000256" key="4">
    <source>
        <dbReference type="SAM" id="Phobius"/>
    </source>
</evidence>
<evidence type="ECO:0000256" key="3">
    <source>
        <dbReference type="ARBA" id="ARBA00023098"/>
    </source>
</evidence>
<accession>A0A1U7GTZ5</accession>
<protein>
    <recommendedName>
        <fullName evidence="5">DUF1400 domain-containing protein</fullName>
    </recommendedName>
</protein>
<dbReference type="RefSeq" id="WP_073556852.1">
    <property type="nucleotide sequence ID" value="NZ_MRCA01000018.1"/>
</dbReference>